<protein>
    <recommendedName>
        <fullName evidence="1">Polymerase beta nucleotidyltransferase domain-containing protein</fullName>
    </recommendedName>
</protein>
<dbReference type="NCBIfam" id="NF047752">
    <property type="entry name" value="MntA_antitoxin"/>
    <property type="match status" value="1"/>
</dbReference>
<accession>A0A7G9Z4D1</accession>
<organism evidence="3">
    <name type="scientific">Candidatus Methanophaga sp. ANME-1 ERB7</name>
    <dbReference type="NCBI Taxonomy" id="2759913"/>
    <lineage>
        <taxon>Archaea</taxon>
        <taxon>Methanobacteriati</taxon>
        <taxon>Methanobacteriota</taxon>
        <taxon>Stenosarchaea group</taxon>
        <taxon>Methanomicrobia</taxon>
        <taxon>Candidatus Methanophagales</taxon>
        <taxon>Candidatus Methanophagaceae</taxon>
        <taxon>Candidatus Methanophaga</taxon>
    </lineage>
</organism>
<dbReference type="Pfam" id="PF18765">
    <property type="entry name" value="Polbeta"/>
    <property type="match status" value="1"/>
</dbReference>
<dbReference type="EMBL" id="MT631601">
    <property type="protein sequence ID" value="QNO55044.1"/>
    <property type="molecule type" value="Genomic_DNA"/>
</dbReference>
<dbReference type="Gene3D" id="3.30.460.10">
    <property type="entry name" value="Beta Polymerase, domain 2"/>
    <property type="match status" value="1"/>
</dbReference>
<dbReference type="PANTHER" id="PTHR43852:SF3">
    <property type="entry name" value="NUCLEOTIDYLTRANSFERASE"/>
    <property type="match status" value="1"/>
</dbReference>
<dbReference type="InterPro" id="IPR041633">
    <property type="entry name" value="Polbeta"/>
</dbReference>
<evidence type="ECO:0000313" key="2">
    <source>
        <dbReference type="EMBL" id="QNO55044.1"/>
    </source>
</evidence>
<reference evidence="3" key="1">
    <citation type="submission" date="2020-06" db="EMBL/GenBank/DDBJ databases">
        <title>Unique genomic features of the anaerobic methanotrophic archaea.</title>
        <authorList>
            <person name="Chadwick G.L."/>
            <person name="Skennerton C.T."/>
            <person name="Laso-Perez R."/>
            <person name="Leu A.O."/>
            <person name="Speth D.R."/>
            <person name="Yu H."/>
            <person name="Morgan-Lang C."/>
            <person name="Hatzenpichler R."/>
            <person name="Goudeau D."/>
            <person name="Malmstrom R."/>
            <person name="Brazelton W.J."/>
            <person name="Woyke T."/>
            <person name="Hallam S.J."/>
            <person name="Tyson G.W."/>
            <person name="Wegener G."/>
            <person name="Boetius A."/>
            <person name="Orphan V."/>
        </authorList>
    </citation>
    <scope>NUCLEOTIDE SEQUENCE</scope>
</reference>
<dbReference type="CDD" id="cd05403">
    <property type="entry name" value="NT_KNTase_like"/>
    <property type="match status" value="1"/>
</dbReference>
<name>A0A7G9Z4D1_9EURY</name>
<evidence type="ECO:0000259" key="1">
    <source>
        <dbReference type="Pfam" id="PF18765"/>
    </source>
</evidence>
<dbReference type="InterPro" id="IPR052930">
    <property type="entry name" value="TA_antitoxin_MntA"/>
</dbReference>
<dbReference type="AlphaFoldDB" id="A0A7G9Z4D1"/>
<feature type="domain" description="Polymerase beta nucleotidyltransferase" evidence="1">
    <location>
        <begin position="13"/>
        <end position="106"/>
    </location>
</feature>
<evidence type="ECO:0000313" key="3">
    <source>
        <dbReference type="EMBL" id="QNO55115.1"/>
    </source>
</evidence>
<gene>
    <name evidence="2" type="ORF">FPOEFMDM_00029</name>
    <name evidence="3" type="ORF">MNNOGLJF_00029</name>
</gene>
<dbReference type="PANTHER" id="PTHR43852">
    <property type="entry name" value="NUCLEOTIDYLTRANSFERASE"/>
    <property type="match status" value="1"/>
</dbReference>
<proteinExistence type="predicted"/>
<dbReference type="SUPFAM" id="SSF81301">
    <property type="entry name" value="Nucleotidyltransferase"/>
    <property type="match status" value="1"/>
</dbReference>
<sequence>MKRALIVEQDKRLLEFMRGQEYIKLAHLFGSVAKGKEGKLSDVDIAVFLDESLNKKEIINLQLKVISELTSILKTDRVDLIVMNNAPLLLKYDIIRYGKILKDDKETKIKVESGVLSDYLDMKYYIDRHTNLAIKRIAKVGLI</sequence>
<dbReference type="EMBL" id="MT631603">
    <property type="protein sequence ID" value="QNO55115.1"/>
    <property type="molecule type" value="Genomic_DNA"/>
</dbReference>
<dbReference type="InterPro" id="IPR043519">
    <property type="entry name" value="NT_sf"/>
</dbReference>